<organism evidence="1 2">
    <name type="scientific">Meiothermus hypogaeus NBRC 106114</name>
    <dbReference type="NCBI Taxonomy" id="1227553"/>
    <lineage>
        <taxon>Bacteria</taxon>
        <taxon>Thermotogati</taxon>
        <taxon>Deinococcota</taxon>
        <taxon>Deinococci</taxon>
        <taxon>Thermales</taxon>
        <taxon>Thermaceae</taxon>
        <taxon>Meiothermus</taxon>
    </lineage>
</organism>
<dbReference type="EMBL" id="BJXL01000006">
    <property type="protein sequence ID" value="GEM82239.1"/>
    <property type="molecule type" value="Genomic_DNA"/>
</dbReference>
<accession>A0A511QXX8</accession>
<name>A0A511QXX8_9DEIN</name>
<reference evidence="1 2" key="1">
    <citation type="submission" date="2019-07" db="EMBL/GenBank/DDBJ databases">
        <title>Whole genome shotgun sequence of Meiothermus hypogaeus NBRC 106114.</title>
        <authorList>
            <person name="Hosoyama A."/>
            <person name="Uohara A."/>
            <person name="Ohji S."/>
            <person name="Ichikawa N."/>
        </authorList>
    </citation>
    <scope>NUCLEOTIDE SEQUENCE [LARGE SCALE GENOMIC DNA]</scope>
    <source>
        <strain evidence="1 2">NBRC 106114</strain>
    </source>
</reference>
<comment type="caution">
    <text evidence="1">The sequence shown here is derived from an EMBL/GenBank/DDBJ whole genome shotgun (WGS) entry which is preliminary data.</text>
</comment>
<evidence type="ECO:0000313" key="1">
    <source>
        <dbReference type="EMBL" id="GEM82239.1"/>
    </source>
</evidence>
<sequence>MGMKTLAITIGVFRNQVYAYRLRQDEEGRVRLEFGLKGSERVWDWRPWKEGSLEEMRTVYQTLQSYDRGRWLKVE</sequence>
<gene>
    <name evidence="1" type="ORF">MHY01S_04050</name>
</gene>
<proteinExistence type="predicted"/>
<dbReference type="AlphaFoldDB" id="A0A511QXX8"/>
<evidence type="ECO:0000313" key="2">
    <source>
        <dbReference type="Proteomes" id="UP000321197"/>
    </source>
</evidence>
<protein>
    <submittedName>
        <fullName evidence="1">Uncharacterized protein</fullName>
    </submittedName>
</protein>
<dbReference type="Proteomes" id="UP000321197">
    <property type="component" value="Unassembled WGS sequence"/>
</dbReference>